<reference evidence="1 2" key="1">
    <citation type="submission" date="2016-10" db="EMBL/GenBank/DDBJ databases">
        <authorList>
            <person name="de Groot N.N."/>
        </authorList>
    </citation>
    <scope>NUCLEOTIDE SEQUENCE [LARGE SCALE GENOMIC DNA]</scope>
    <source>
        <strain evidence="2">E92,LMG 26720,CCM 7988</strain>
    </source>
</reference>
<keyword evidence="2" id="KW-1185">Reference proteome</keyword>
<organism evidence="1 2">
    <name type="scientific">Pseudarcicella hirudinis</name>
    <dbReference type="NCBI Taxonomy" id="1079859"/>
    <lineage>
        <taxon>Bacteria</taxon>
        <taxon>Pseudomonadati</taxon>
        <taxon>Bacteroidota</taxon>
        <taxon>Cytophagia</taxon>
        <taxon>Cytophagales</taxon>
        <taxon>Flectobacillaceae</taxon>
        <taxon>Pseudarcicella</taxon>
    </lineage>
</organism>
<accession>A0A1I5MB96</accession>
<evidence type="ECO:0000313" key="2">
    <source>
        <dbReference type="Proteomes" id="UP000199306"/>
    </source>
</evidence>
<evidence type="ECO:0000313" key="1">
    <source>
        <dbReference type="EMBL" id="SFP06780.1"/>
    </source>
</evidence>
<dbReference type="Proteomes" id="UP000199306">
    <property type="component" value="Unassembled WGS sequence"/>
</dbReference>
<sequence length="110" mass="12805">MQNYTPTGRISEETLTHISFQPGILHAFSFATITLFRFKGYNLSPYIKAPLKSGTNLQSVFVRKKDFFDFFESEILEKKEKSIAKRRKRTEIRQKNGKNTLIFPVADAKR</sequence>
<name>A0A1I5MB96_9BACT</name>
<gene>
    <name evidence="1" type="ORF">SAMN04515674_101221</name>
</gene>
<protein>
    <submittedName>
        <fullName evidence="1">Uncharacterized protein</fullName>
    </submittedName>
</protein>
<proteinExistence type="predicted"/>
<dbReference type="AlphaFoldDB" id="A0A1I5MB96"/>
<dbReference type="EMBL" id="FOXH01000001">
    <property type="protein sequence ID" value="SFP06780.1"/>
    <property type="molecule type" value="Genomic_DNA"/>
</dbReference>